<feature type="domain" description="Helicase ATP-binding" evidence="1">
    <location>
        <begin position="181"/>
        <end position="370"/>
    </location>
</feature>
<dbReference type="GO" id="GO:0005524">
    <property type="term" value="F:ATP binding"/>
    <property type="evidence" value="ECO:0007669"/>
    <property type="project" value="InterPro"/>
</dbReference>
<dbReference type="EMBL" id="OCMU01000001">
    <property type="protein sequence ID" value="SOD16307.1"/>
    <property type="molecule type" value="Genomic_DNA"/>
</dbReference>
<dbReference type="SMART" id="SM00487">
    <property type="entry name" value="DEXDc"/>
    <property type="match status" value="1"/>
</dbReference>
<dbReference type="GO" id="GO:0006304">
    <property type="term" value="P:DNA modification"/>
    <property type="evidence" value="ECO:0007669"/>
    <property type="project" value="InterPro"/>
</dbReference>
<dbReference type="GO" id="GO:0016787">
    <property type="term" value="F:hydrolase activity"/>
    <property type="evidence" value="ECO:0007669"/>
    <property type="project" value="InterPro"/>
</dbReference>
<dbReference type="SUPFAM" id="SSF52540">
    <property type="entry name" value="P-loop containing nucleoside triphosphate hydrolases"/>
    <property type="match status" value="2"/>
</dbReference>
<dbReference type="CDD" id="cd18032">
    <property type="entry name" value="DEXHc_RE_I_III_res"/>
    <property type="match status" value="1"/>
</dbReference>
<dbReference type="PANTHER" id="PTHR47396:SF1">
    <property type="entry name" value="ATP-DEPENDENT HELICASE IRC3-RELATED"/>
    <property type="match status" value="1"/>
</dbReference>
<dbReference type="CDD" id="cd18799">
    <property type="entry name" value="SF2_C_EcoAI-like"/>
    <property type="match status" value="1"/>
</dbReference>
<reference evidence="2 3" key="1">
    <citation type="submission" date="2017-09" db="EMBL/GenBank/DDBJ databases">
        <authorList>
            <person name="Ehlers B."/>
            <person name="Leendertz F.H."/>
        </authorList>
    </citation>
    <scope>NUCLEOTIDE SEQUENCE [LARGE SCALE GENOMIC DNA]</scope>
    <source>
        <strain evidence="2 3">Nm42</strain>
    </source>
</reference>
<dbReference type="InterPro" id="IPR006935">
    <property type="entry name" value="Helicase/UvrB_N"/>
</dbReference>
<sequence length="937" mass="106651">MTLNQNPEQKARDHIDTRLNQAGWVVQSARKIDLNVGLGQAVREYQTDVGPADYVLFVDKKAVGVIEAKKADLGHKITEVEQQTEGYASARLKWISNTKPLPFLYESTGIITRFTDGRDPKPRSREVFNFHRPEMLKAWIAQDASLRQRLQHIPLLNPDHLTAHALHLRDCQETAIANLEISFREGRPRALIQMATGAGKTYTAITAMYRLLKYADARRILFLVDTRNLGEQAEQEMMSYVPLDDNRKFTEIYATQRLKSSYIPTNSVVCISTIQRLYSILKGSELDEATEQIHPAELMQAKASLPVVYNDKVPPEFFDFIFIDECHRSIYNLWQQVLDYFDASLIGLTATPDNRTYGFFNKNVVSEYSHEKAVADGVNVGNEVYLIETQITQQGAQIAAKQQVEKREKLTRKKRWEMQDEDETYSATQLDRSIVNPDQIRTVIRAFRDKWPEIFPGRREVPKTLIFAKTDSHADDIIQMVREEFAESNAFCKKLTYKIDEDLKSVLAQFRNDYMPRIAVTVDMIATGTDVKPLECLLFMRDVKSRNYFEQMKGRGTRTLDLDDLRKVTPSAVSAKTHYVIVDAIGVTRSLKTASQPLITQPGIPLKDLAMRVMMGATDEDTISSLAGRLARLNKQLDADDQRRIRDLAGMELTQLVGKLFAAIDVDNIEAKALQLSAQPIGTDPGDAKRELAQRQLVGEAARVLNGELVELIDSIRRDKEQTIDHGNLDELVRAGWDKDAASNAQALADEFAEYLRTHQDQITALTIFFSQPYRRRELSYVLIHQVLDKLKTDQPKLAPLRVWQAYQQLESRHSSAVPAPARAWGGNPVNELTALVALIRRVCGWDKTLTPFDDTVRRNFQSWIMQHHAGSGEKFNEEQMRWLHMIRDHVANSFHIDRDDLEMAPFDAQGGLGRMHQLFGAKMEPLLDELNEVLVG</sequence>
<dbReference type="GO" id="GO:0003677">
    <property type="term" value="F:DNA binding"/>
    <property type="evidence" value="ECO:0007669"/>
    <property type="project" value="InterPro"/>
</dbReference>
<accession>A0A286A329</accession>
<name>A0A286A329_9PROT</name>
<dbReference type="AlphaFoldDB" id="A0A286A329"/>
<evidence type="ECO:0000313" key="3">
    <source>
        <dbReference type="Proteomes" id="UP000219335"/>
    </source>
</evidence>
<dbReference type="InterPro" id="IPR027417">
    <property type="entry name" value="P-loop_NTPase"/>
</dbReference>
<dbReference type="InterPro" id="IPR014001">
    <property type="entry name" value="Helicase_ATP-bd"/>
</dbReference>
<protein>
    <submittedName>
        <fullName evidence="2">Type I restriction enzyme, R subunit</fullName>
    </submittedName>
</protein>
<dbReference type="Proteomes" id="UP000219335">
    <property type="component" value="Unassembled WGS sequence"/>
</dbReference>
<dbReference type="Gene3D" id="3.40.50.300">
    <property type="entry name" value="P-loop containing nucleotide triphosphate hydrolases"/>
    <property type="match status" value="2"/>
</dbReference>
<proteinExistence type="predicted"/>
<dbReference type="RefSeq" id="WP_097103645.1">
    <property type="nucleotide sequence ID" value="NZ_OCMU01000001.1"/>
</dbReference>
<organism evidence="2 3">
    <name type="scientific">Nitrosomonas ureae</name>
    <dbReference type="NCBI Taxonomy" id="44577"/>
    <lineage>
        <taxon>Bacteria</taxon>
        <taxon>Pseudomonadati</taxon>
        <taxon>Pseudomonadota</taxon>
        <taxon>Betaproteobacteria</taxon>
        <taxon>Nitrosomonadales</taxon>
        <taxon>Nitrosomonadaceae</taxon>
        <taxon>Nitrosomonas</taxon>
    </lineage>
</organism>
<dbReference type="InterPro" id="IPR013670">
    <property type="entry name" value="EcoEI_R_C_dom"/>
</dbReference>
<dbReference type="PANTHER" id="PTHR47396">
    <property type="entry name" value="TYPE I RESTRICTION ENZYME ECOKI R PROTEIN"/>
    <property type="match status" value="1"/>
</dbReference>
<evidence type="ECO:0000313" key="2">
    <source>
        <dbReference type="EMBL" id="SOD16307.1"/>
    </source>
</evidence>
<gene>
    <name evidence="2" type="ORF">SAMN06297164_0374</name>
</gene>
<dbReference type="Pfam" id="PF04851">
    <property type="entry name" value="ResIII"/>
    <property type="match status" value="1"/>
</dbReference>
<dbReference type="PROSITE" id="PS51192">
    <property type="entry name" value="HELICASE_ATP_BIND_1"/>
    <property type="match status" value="1"/>
</dbReference>
<dbReference type="Pfam" id="PF08463">
    <property type="entry name" value="EcoEI_R_C"/>
    <property type="match status" value="1"/>
</dbReference>
<dbReference type="GO" id="GO:0005829">
    <property type="term" value="C:cytosol"/>
    <property type="evidence" value="ECO:0007669"/>
    <property type="project" value="TreeGrafter"/>
</dbReference>
<dbReference type="InterPro" id="IPR050742">
    <property type="entry name" value="Helicase_Restrict-Modif_Enz"/>
</dbReference>
<evidence type="ECO:0000259" key="1">
    <source>
        <dbReference type="PROSITE" id="PS51192"/>
    </source>
</evidence>